<proteinExistence type="predicted"/>
<dbReference type="OrthoDB" id="5030973at2759"/>
<dbReference type="Gene3D" id="1.20.58.340">
    <property type="entry name" value="Magnesium transport protein CorA, transmembrane region"/>
    <property type="match status" value="1"/>
</dbReference>
<evidence type="ECO:0000313" key="8">
    <source>
        <dbReference type="Proteomes" id="UP000813427"/>
    </source>
</evidence>
<organism evidence="7 8">
    <name type="scientific">Fusarium tricinctum</name>
    <dbReference type="NCBI Taxonomy" id="61284"/>
    <lineage>
        <taxon>Eukaryota</taxon>
        <taxon>Fungi</taxon>
        <taxon>Dikarya</taxon>
        <taxon>Ascomycota</taxon>
        <taxon>Pezizomycotina</taxon>
        <taxon>Sordariomycetes</taxon>
        <taxon>Hypocreomycetidae</taxon>
        <taxon>Hypocreales</taxon>
        <taxon>Nectriaceae</taxon>
        <taxon>Fusarium</taxon>
        <taxon>Fusarium tricinctum species complex</taxon>
    </lineage>
</organism>
<evidence type="ECO:0000256" key="2">
    <source>
        <dbReference type="ARBA" id="ARBA00022692"/>
    </source>
</evidence>
<dbReference type="EMBL" id="JAGPXF010000002">
    <property type="protein sequence ID" value="KAH7256109.1"/>
    <property type="molecule type" value="Genomic_DNA"/>
</dbReference>
<keyword evidence="5" id="KW-0175">Coiled coil</keyword>
<keyword evidence="8" id="KW-1185">Reference proteome</keyword>
<accession>A0A8K0S2P7</accession>
<comment type="caution">
    <text evidence="7">The sequence shown here is derived from an EMBL/GenBank/DDBJ whole genome shotgun (WGS) entry which is preliminary data.</text>
</comment>
<dbReference type="AlphaFoldDB" id="A0A8K0S2P7"/>
<feature type="transmembrane region" description="Helical" evidence="6">
    <location>
        <begin position="666"/>
        <end position="687"/>
    </location>
</feature>
<dbReference type="Proteomes" id="UP000813427">
    <property type="component" value="Unassembled WGS sequence"/>
</dbReference>
<dbReference type="InterPro" id="IPR002523">
    <property type="entry name" value="MgTranspt_CorA/ZnTranspt_ZntB"/>
</dbReference>
<comment type="subcellular location">
    <subcellularLocation>
        <location evidence="1">Membrane</location>
        <topology evidence="1">Multi-pass membrane protein</topology>
    </subcellularLocation>
</comment>
<dbReference type="GO" id="GO:0046873">
    <property type="term" value="F:metal ion transmembrane transporter activity"/>
    <property type="evidence" value="ECO:0007669"/>
    <property type="project" value="InterPro"/>
</dbReference>
<keyword evidence="2 6" id="KW-0812">Transmembrane</keyword>
<evidence type="ECO:0000256" key="1">
    <source>
        <dbReference type="ARBA" id="ARBA00004141"/>
    </source>
</evidence>
<feature type="transmembrane region" description="Helical" evidence="6">
    <location>
        <begin position="635"/>
        <end position="654"/>
    </location>
</feature>
<evidence type="ECO:0000256" key="4">
    <source>
        <dbReference type="ARBA" id="ARBA00023136"/>
    </source>
</evidence>
<reference evidence="7" key="1">
    <citation type="journal article" date="2021" name="Nat. Commun.">
        <title>Genetic determinants of endophytism in the Arabidopsis root mycobiome.</title>
        <authorList>
            <person name="Mesny F."/>
            <person name="Miyauchi S."/>
            <person name="Thiergart T."/>
            <person name="Pickel B."/>
            <person name="Atanasova L."/>
            <person name="Karlsson M."/>
            <person name="Huettel B."/>
            <person name="Barry K.W."/>
            <person name="Haridas S."/>
            <person name="Chen C."/>
            <person name="Bauer D."/>
            <person name="Andreopoulos W."/>
            <person name="Pangilinan J."/>
            <person name="LaButti K."/>
            <person name="Riley R."/>
            <person name="Lipzen A."/>
            <person name="Clum A."/>
            <person name="Drula E."/>
            <person name="Henrissat B."/>
            <person name="Kohler A."/>
            <person name="Grigoriev I.V."/>
            <person name="Martin F.M."/>
            <person name="Hacquard S."/>
        </authorList>
    </citation>
    <scope>NUCLEOTIDE SEQUENCE</scope>
    <source>
        <strain evidence="7">MPI-SDFR-AT-0068</strain>
    </source>
</reference>
<keyword evidence="3 6" id="KW-1133">Transmembrane helix</keyword>
<evidence type="ECO:0000256" key="3">
    <source>
        <dbReference type="ARBA" id="ARBA00022989"/>
    </source>
</evidence>
<dbReference type="SUPFAM" id="SSF144083">
    <property type="entry name" value="Magnesium transport protein CorA, transmembrane region"/>
    <property type="match status" value="1"/>
</dbReference>
<dbReference type="InterPro" id="IPR045863">
    <property type="entry name" value="CorA_TM1_TM2"/>
</dbReference>
<evidence type="ECO:0000313" key="7">
    <source>
        <dbReference type="EMBL" id="KAH7256109.1"/>
    </source>
</evidence>
<keyword evidence="4 6" id="KW-0472">Membrane</keyword>
<name>A0A8K0S2P7_9HYPO</name>
<gene>
    <name evidence="7" type="ORF">BKA59DRAFT_521327</name>
</gene>
<evidence type="ECO:0000256" key="5">
    <source>
        <dbReference type="SAM" id="Coils"/>
    </source>
</evidence>
<dbReference type="Pfam" id="PF01544">
    <property type="entry name" value="CorA"/>
    <property type="match status" value="1"/>
</dbReference>
<sequence length="716" mass="80709">MVRNHPDDPFQRQVLVDRACSCSIRADLVGTVHGFMSPGKDPATLLVLDFRFQALKVNRRVKSADITLRFYGESDNPIVAKIVPRDSNPFQSSTSETTVNSGAEIGISAGRDNGIGVGAGYQTTTFSRIKSFIVLHRSIDVLHGSMYSTGINGNNAVTWTVVEYSALRTGIPPRLRTAILLKRSTDELFRADINIKAEVSGFSFRDIQDGLMDSEDDPVIFNPRACPQWPDGLRNHNANNLDAIDLSSLFSVDVSTSVDLDWDNLQADDTMKRKIAKDFGQSSDPEDSKSVSWFINLWDTSSNVEERVSLPNALLKGDLEKYFSWISESLNELPAASIDAEGDKRDPKKQLERTDFCNLIARQSSEKKLTTGKIEHLLSEPPVNVLSSFIQLPHDLDVSQKHDRGSCRMSTDRDGNTVQKACIIQTPFYSTGFWSLVLYSKTDLDVPRPASRLSGVIQADAGIDLSIVFSGVRELAEEYGRHESLLPIQLFKLHSTETSQQLKSMQDELREVDKDLLRQYEQESKPEEANKLYRRLNMVLHKCSMKLAELRQRRSFEDDLGSDLRDDLEVKSKLRRMVELISKMSKNLDLDVEALPDRIESQRNVLFNLITQHDSFLQARLAREALRDSKAMKTLAILTILFLPGVFIVTVFATNMFEFKSNGQQIWIYFVIVAPLTIVLMVGWVLWLKNTPHRTDEETGPSLDIIRDGLKGNKKD</sequence>
<evidence type="ECO:0000256" key="6">
    <source>
        <dbReference type="SAM" id="Phobius"/>
    </source>
</evidence>
<feature type="coiled-coil region" evidence="5">
    <location>
        <begin position="495"/>
        <end position="522"/>
    </location>
</feature>
<protein>
    <submittedName>
        <fullName evidence="7">Uncharacterized protein</fullName>
    </submittedName>
</protein>
<dbReference type="GO" id="GO:0016020">
    <property type="term" value="C:membrane"/>
    <property type="evidence" value="ECO:0007669"/>
    <property type="project" value="UniProtKB-SubCell"/>
</dbReference>